<keyword evidence="1" id="KW-0175">Coiled coil</keyword>
<name>A0ABU6Z917_9FABA</name>
<feature type="coiled-coil region" evidence="1">
    <location>
        <begin position="10"/>
        <end position="40"/>
    </location>
</feature>
<evidence type="ECO:0000313" key="3">
    <source>
        <dbReference type="Proteomes" id="UP001341840"/>
    </source>
</evidence>
<sequence>MSDSDSTFELDSLKREIKMMEAAMLHYKALQDRLRNLAHKIAAAGYYVVVPDFFNGESFDLQNTNTEWLVLI</sequence>
<dbReference type="EMBL" id="JASCZI010271944">
    <property type="protein sequence ID" value="MED6218114.1"/>
    <property type="molecule type" value="Genomic_DNA"/>
</dbReference>
<keyword evidence="3" id="KW-1185">Reference proteome</keyword>
<evidence type="ECO:0000313" key="2">
    <source>
        <dbReference type="EMBL" id="MED6218114.1"/>
    </source>
</evidence>
<accession>A0ABU6Z917</accession>
<gene>
    <name evidence="2" type="ORF">PIB30_023829</name>
</gene>
<proteinExistence type="predicted"/>
<comment type="caution">
    <text evidence="2">The sequence shown here is derived from an EMBL/GenBank/DDBJ whole genome shotgun (WGS) entry which is preliminary data.</text>
</comment>
<protein>
    <submittedName>
        <fullName evidence="2">Uncharacterized protein</fullName>
    </submittedName>
</protein>
<reference evidence="2 3" key="1">
    <citation type="journal article" date="2023" name="Plants (Basel)">
        <title>Bridging the Gap: Combining Genomics and Transcriptomics Approaches to Understand Stylosanthes scabra, an Orphan Legume from the Brazilian Caatinga.</title>
        <authorList>
            <person name="Ferreira-Neto J.R.C."/>
            <person name="da Silva M.D."/>
            <person name="Binneck E."/>
            <person name="de Melo N.F."/>
            <person name="da Silva R.H."/>
            <person name="de Melo A.L.T.M."/>
            <person name="Pandolfi V."/>
            <person name="Bustamante F.O."/>
            <person name="Brasileiro-Vidal A.C."/>
            <person name="Benko-Iseppon A.M."/>
        </authorList>
    </citation>
    <scope>NUCLEOTIDE SEQUENCE [LARGE SCALE GENOMIC DNA]</scope>
    <source>
        <tissue evidence="2">Leaves</tissue>
    </source>
</reference>
<organism evidence="2 3">
    <name type="scientific">Stylosanthes scabra</name>
    <dbReference type="NCBI Taxonomy" id="79078"/>
    <lineage>
        <taxon>Eukaryota</taxon>
        <taxon>Viridiplantae</taxon>
        <taxon>Streptophyta</taxon>
        <taxon>Embryophyta</taxon>
        <taxon>Tracheophyta</taxon>
        <taxon>Spermatophyta</taxon>
        <taxon>Magnoliopsida</taxon>
        <taxon>eudicotyledons</taxon>
        <taxon>Gunneridae</taxon>
        <taxon>Pentapetalae</taxon>
        <taxon>rosids</taxon>
        <taxon>fabids</taxon>
        <taxon>Fabales</taxon>
        <taxon>Fabaceae</taxon>
        <taxon>Papilionoideae</taxon>
        <taxon>50 kb inversion clade</taxon>
        <taxon>dalbergioids sensu lato</taxon>
        <taxon>Dalbergieae</taxon>
        <taxon>Pterocarpus clade</taxon>
        <taxon>Stylosanthes</taxon>
    </lineage>
</organism>
<evidence type="ECO:0000256" key="1">
    <source>
        <dbReference type="SAM" id="Coils"/>
    </source>
</evidence>
<dbReference type="Proteomes" id="UP001341840">
    <property type="component" value="Unassembled WGS sequence"/>
</dbReference>